<feature type="signal peptide" evidence="3">
    <location>
        <begin position="1"/>
        <end position="18"/>
    </location>
</feature>
<dbReference type="GO" id="GO:0042742">
    <property type="term" value="P:defense response to bacterium"/>
    <property type="evidence" value="ECO:0007669"/>
    <property type="project" value="UniProtKB-KW"/>
</dbReference>
<evidence type="ECO:0008006" key="6">
    <source>
        <dbReference type="Google" id="ProtNLM"/>
    </source>
</evidence>
<protein>
    <recommendedName>
        <fullName evidence="6">Anti-lipopolysaccharide factor</fullName>
    </recommendedName>
</protein>
<dbReference type="EMBL" id="CAJPEV010001641">
    <property type="protein sequence ID" value="CAG0893657.1"/>
    <property type="molecule type" value="Genomic_DNA"/>
</dbReference>
<evidence type="ECO:0000256" key="1">
    <source>
        <dbReference type="ARBA" id="ARBA00022529"/>
    </source>
</evidence>
<dbReference type="AlphaFoldDB" id="A0A7R8XDN0"/>
<dbReference type="Proteomes" id="UP000677054">
    <property type="component" value="Unassembled WGS sequence"/>
</dbReference>
<keyword evidence="2" id="KW-0044">Antibiotic</keyword>
<dbReference type="Pfam" id="PF11630">
    <property type="entry name" value="Anti-LPS-SCYG"/>
    <property type="match status" value="2"/>
</dbReference>
<reference evidence="4" key="1">
    <citation type="submission" date="2020-11" db="EMBL/GenBank/DDBJ databases">
        <authorList>
            <person name="Tran Van P."/>
        </authorList>
    </citation>
    <scope>NUCLEOTIDE SEQUENCE</scope>
</reference>
<evidence type="ECO:0000256" key="3">
    <source>
        <dbReference type="SAM" id="SignalP"/>
    </source>
</evidence>
<keyword evidence="5" id="KW-1185">Reference proteome</keyword>
<keyword evidence="1" id="KW-0929">Antimicrobial</keyword>
<dbReference type="InterPro" id="IPR038539">
    <property type="entry name" value="Anti-LPS_factor/Scygonadin_sf"/>
</dbReference>
<accession>A0A7R8XDN0</accession>
<evidence type="ECO:0000313" key="5">
    <source>
        <dbReference type="Proteomes" id="UP000677054"/>
    </source>
</evidence>
<organism evidence="4">
    <name type="scientific">Darwinula stevensoni</name>
    <dbReference type="NCBI Taxonomy" id="69355"/>
    <lineage>
        <taxon>Eukaryota</taxon>
        <taxon>Metazoa</taxon>
        <taxon>Ecdysozoa</taxon>
        <taxon>Arthropoda</taxon>
        <taxon>Crustacea</taxon>
        <taxon>Oligostraca</taxon>
        <taxon>Ostracoda</taxon>
        <taxon>Podocopa</taxon>
        <taxon>Podocopida</taxon>
        <taxon>Darwinulocopina</taxon>
        <taxon>Darwinuloidea</taxon>
        <taxon>Darwinulidae</taxon>
        <taxon>Darwinula</taxon>
    </lineage>
</organism>
<dbReference type="EMBL" id="LR901158">
    <property type="protein sequence ID" value="CAD7247940.1"/>
    <property type="molecule type" value="Genomic_DNA"/>
</dbReference>
<gene>
    <name evidence="4" type="ORF">DSTB1V02_LOCUS7764</name>
</gene>
<evidence type="ECO:0000313" key="4">
    <source>
        <dbReference type="EMBL" id="CAD7247940.1"/>
    </source>
</evidence>
<keyword evidence="3" id="KW-0732">Signal</keyword>
<dbReference type="OrthoDB" id="6353528at2759"/>
<evidence type="ECO:0000256" key="2">
    <source>
        <dbReference type="ARBA" id="ARBA00023022"/>
    </source>
</evidence>
<name>A0A7R8XDN0_9CRUS</name>
<sequence>MKLLHFAVAVLLIGSATAAWYDQLINDIVENVLLILTGRGRLEILGHRCGLNWKPVFHRWKLHFDTKVYCNGWTNIVGKGFHQSPITSVRNAVRDFTQQAFAQAYQMICSATLCEELTMSNRFPFEERVWAKYKVMINERRWKFESNKGMNLNASYCEVERADLHSFLSPCSWLVFLFDFAARMKLSYFIFAFLVIGSATAGWEELIGPAVEKLMGLWKNEKMEFLGHQCNFSTSPSFYRWELYHNTKVICPGWTNIEGYAKTKSPTGSLKHATTDFVNKALQSGLVTEDQVKEFLQA</sequence>
<dbReference type="Gene3D" id="3.30.160.320">
    <property type="match status" value="2"/>
</dbReference>
<dbReference type="InterPro" id="IPR024509">
    <property type="entry name" value="Anti-LPS_factor/Scygonadin"/>
</dbReference>
<feature type="chain" id="PRO_5036402506" description="Anti-lipopolysaccharide factor" evidence="3">
    <location>
        <begin position="19"/>
        <end position="298"/>
    </location>
</feature>
<proteinExistence type="predicted"/>